<evidence type="ECO:0000313" key="4">
    <source>
        <dbReference type="EMBL" id="AKJ14434.1"/>
    </source>
</evidence>
<dbReference type="PANTHER" id="PTHR18964">
    <property type="entry name" value="ROK (REPRESSOR, ORF, KINASE) FAMILY"/>
    <property type="match status" value="1"/>
</dbReference>
<feature type="region of interest" description="Disordered" evidence="2">
    <location>
        <begin position="310"/>
        <end position="345"/>
    </location>
</feature>
<dbReference type="PANTHER" id="PTHR18964:SF149">
    <property type="entry name" value="BIFUNCTIONAL UDP-N-ACETYLGLUCOSAMINE 2-EPIMERASE_N-ACETYLMANNOSAMINE KINASE"/>
    <property type="match status" value="1"/>
</dbReference>
<dbReference type="InterPro" id="IPR011991">
    <property type="entry name" value="ArsR-like_HTH"/>
</dbReference>
<dbReference type="RefSeq" id="WP_208901984.1">
    <property type="nucleotide sequence ID" value="NZ_CP011497.1"/>
</dbReference>
<feature type="compositionally biased region" description="Gly residues" evidence="2">
    <location>
        <begin position="324"/>
        <end position="341"/>
    </location>
</feature>
<sequence>MPASPSTARAINDRLALRLLQQEGPLTAGQLKQLTGLSRPTVADLVERLTAAGLITVVGESGEQRRGPNARLYGIVADRAHLAALDVRTGGVFVLVSDLVGRVLAEASVPIGGDTGTGPAVEQAVAAVERTAKEAGADRLHTLGIGAPGLVDPATGDLRDSGGLPAWHRSLAAALQERLSGTRVTVENETNLAALAEQREGAARDRDTFVLLWLGHGVGAAVVLDGTLRRGASGGTGEIGFLPVPGTASLPSSSDCDGGFHSLAGAAAIGVLAAQHGLPVPATMDGPGAAVVIREAVAEVTAEAVAQVTGEAGDSGAARPEAGGLAGSAGSAGPGSSGPEGSGAERPAERFLHALADRIAIGAASVVAVLDPGCVVLGGEAGQAGGPVLAGLVEERLRRMSPLLTEVRASTLGGTAVLRGALLTARDRAQEDVFGHQNRN</sequence>
<dbReference type="Pfam" id="PF12802">
    <property type="entry name" value="MarR_2"/>
    <property type="match status" value="1"/>
</dbReference>
<evidence type="ECO:0000313" key="5">
    <source>
        <dbReference type="Proteomes" id="UP000035366"/>
    </source>
</evidence>
<dbReference type="InterPro" id="IPR036390">
    <property type="entry name" value="WH_DNA-bd_sf"/>
</dbReference>
<proteinExistence type="inferred from homology"/>
<gene>
    <name evidence="4" type="ORF">ABB07_31590</name>
</gene>
<dbReference type="Proteomes" id="UP000035366">
    <property type="component" value="Chromosome"/>
</dbReference>
<organism evidence="4 5">
    <name type="scientific">Streptomyces incarnatus</name>
    <dbReference type="NCBI Taxonomy" id="665007"/>
    <lineage>
        <taxon>Bacteria</taxon>
        <taxon>Bacillati</taxon>
        <taxon>Actinomycetota</taxon>
        <taxon>Actinomycetes</taxon>
        <taxon>Kitasatosporales</taxon>
        <taxon>Streptomycetaceae</taxon>
        <taxon>Streptomyces</taxon>
    </lineage>
</organism>
<dbReference type="EMBL" id="CP011497">
    <property type="protein sequence ID" value="AKJ14434.1"/>
    <property type="molecule type" value="Genomic_DNA"/>
</dbReference>
<dbReference type="Pfam" id="PF00480">
    <property type="entry name" value="ROK"/>
    <property type="match status" value="2"/>
</dbReference>
<evidence type="ECO:0000256" key="2">
    <source>
        <dbReference type="SAM" id="MobiDB-lite"/>
    </source>
</evidence>
<keyword evidence="5" id="KW-1185">Reference proteome</keyword>
<dbReference type="CDD" id="cd00090">
    <property type="entry name" value="HTH_ARSR"/>
    <property type="match status" value="1"/>
</dbReference>
<accession>A0ABM5TTN0</accession>
<evidence type="ECO:0000256" key="1">
    <source>
        <dbReference type="ARBA" id="ARBA00006479"/>
    </source>
</evidence>
<name>A0ABM5TTN0_9ACTN</name>
<evidence type="ECO:0000259" key="3">
    <source>
        <dbReference type="Pfam" id="PF12802"/>
    </source>
</evidence>
<dbReference type="InterPro" id="IPR043129">
    <property type="entry name" value="ATPase_NBD"/>
</dbReference>
<comment type="similarity">
    <text evidence="1">Belongs to the ROK (NagC/XylR) family.</text>
</comment>
<dbReference type="Gene3D" id="3.30.420.40">
    <property type="match status" value="2"/>
</dbReference>
<dbReference type="CDD" id="cd23763">
    <property type="entry name" value="ASKHA_ATPase_ROK"/>
    <property type="match status" value="1"/>
</dbReference>
<dbReference type="SUPFAM" id="SSF53067">
    <property type="entry name" value="Actin-like ATPase domain"/>
    <property type="match status" value="1"/>
</dbReference>
<dbReference type="Gene3D" id="1.10.10.10">
    <property type="entry name" value="Winged helix-like DNA-binding domain superfamily/Winged helix DNA-binding domain"/>
    <property type="match status" value="1"/>
</dbReference>
<dbReference type="InterPro" id="IPR036388">
    <property type="entry name" value="WH-like_DNA-bd_sf"/>
</dbReference>
<protein>
    <submittedName>
        <fullName evidence="4">Transcriptional regulator</fullName>
    </submittedName>
</protein>
<dbReference type="SUPFAM" id="SSF46785">
    <property type="entry name" value="Winged helix' DNA-binding domain"/>
    <property type="match status" value="1"/>
</dbReference>
<dbReference type="InterPro" id="IPR000835">
    <property type="entry name" value="HTH_MarR-typ"/>
</dbReference>
<reference evidence="4 5" key="1">
    <citation type="journal article" date="2015" name="ISME J.">
        <title>Draft Genome Sequence of Streptomyces incarnatus NRRL8089, which Produces the Nucleoside Antibiotic Sinefungin.</title>
        <authorList>
            <person name="Oshima K."/>
            <person name="Hattori M."/>
            <person name="Shimizu H."/>
            <person name="Fukuda K."/>
            <person name="Nemoto M."/>
            <person name="Inagaki K."/>
            <person name="Tamura T."/>
        </authorList>
    </citation>
    <scope>NUCLEOTIDE SEQUENCE [LARGE SCALE GENOMIC DNA]</scope>
    <source>
        <strain evidence="4 5">NRRL 8089</strain>
    </source>
</reference>
<feature type="domain" description="HTH marR-type" evidence="3">
    <location>
        <begin position="16"/>
        <end position="66"/>
    </location>
</feature>
<dbReference type="InterPro" id="IPR000600">
    <property type="entry name" value="ROK"/>
</dbReference>